<dbReference type="Proteomes" id="UP000179734">
    <property type="component" value="Unassembled WGS sequence"/>
</dbReference>
<feature type="domain" description="HTH tetR-type" evidence="3">
    <location>
        <begin position="1"/>
        <end position="55"/>
    </location>
</feature>
<dbReference type="PROSITE" id="PS50977">
    <property type="entry name" value="HTH_TETR_2"/>
    <property type="match status" value="1"/>
</dbReference>
<evidence type="ECO:0000259" key="3">
    <source>
        <dbReference type="PROSITE" id="PS50977"/>
    </source>
</evidence>
<gene>
    <name evidence="4" type="ORF">BKN37_22890</name>
    <name evidence="5" type="ORF">C1Y40_03473</name>
</gene>
<evidence type="ECO:0000313" key="7">
    <source>
        <dbReference type="Proteomes" id="UP000238296"/>
    </source>
</evidence>
<organism evidence="4 6">
    <name type="scientific">Mycobacterium talmoniae</name>
    <dbReference type="NCBI Taxonomy" id="1858794"/>
    <lineage>
        <taxon>Bacteria</taxon>
        <taxon>Bacillati</taxon>
        <taxon>Actinomycetota</taxon>
        <taxon>Actinomycetes</taxon>
        <taxon>Mycobacteriales</taxon>
        <taxon>Mycobacteriaceae</taxon>
        <taxon>Mycobacterium</taxon>
    </lineage>
</organism>
<feature type="DNA-binding region" description="H-T-H motif" evidence="2">
    <location>
        <begin position="18"/>
        <end position="37"/>
    </location>
</feature>
<name>A0A1S1N9N5_9MYCO</name>
<dbReference type="Proteomes" id="UP000238296">
    <property type="component" value="Unassembled WGS sequence"/>
</dbReference>
<dbReference type="RefSeq" id="WP_071029235.1">
    <property type="nucleotide sequence ID" value="NZ_MLQM01000181.1"/>
</dbReference>
<reference evidence="5" key="3">
    <citation type="submission" date="2018-01" db="EMBL/GenBank/DDBJ databases">
        <authorList>
            <person name="Gaut B.S."/>
            <person name="Morton B.R."/>
            <person name="Clegg M.T."/>
            <person name="Duvall M.R."/>
        </authorList>
    </citation>
    <scope>NUCLEOTIDE SEQUENCE</scope>
    <source>
        <strain evidence="5">ATCC BAA-2683</strain>
    </source>
</reference>
<evidence type="ECO:0000256" key="2">
    <source>
        <dbReference type="PROSITE-ProRule" id="PRU00335"/>
    </source>
</evidence>
<dbReference type="Pfam" id="PF00440">
    <property type="entry name" value="TetR_N"/>
    <property type="match status" value="1"/>
</dbReference>
<dbReference type="EMBL" id="PPEA01000507">
    <property type="protein sequence ID" value="PQM46353.1"/>
    <property type="molecule type" value="Genomic_DNA"/>
</dbReference>
<dbReference type="InterPro" id="IPR050109">
    <property type="entry name" value="HTH-type_TetR-like_transc_reg"/>
</dbReference>
<dbReference type="GO" id="GO:0003700">
    <property type="term" value="F:DNA-binding transcription factor activity"/>
    <property type="evidence" value="ECO:0007669"/>
    <property type="project" value="TreeGrafter"/>
</dbReference>
<reference evidence="4 6" key="1">
    <citation type="submission" date="2016-10" db="EMBL/GenBank/DDBJ databases">
        <title>Genome sequence of Mycobacterium talmonii.</title>
        <authorList>
            <person name="Greninger A.L."/>
            <person name="Elliott B."/>
            <person name="Vasireddy S."/>
            <person name="Vasireddy R."/>
        </authorList>
    </citation>
    <scope>NUCLEOTIDE SEQUENCE [LARGE SCALE GENOMIC DNA]</scope>
    <source>
        <strain evidence="4">MO-5499</strain>
        <strain evidence="6">NE-TNMC-100812</strain>
    </source>
</reference>
<dbReference type="AlphaFoldDB" id="A0A1S1N9N5"/>
<sequence length="185" mass="20223">MLDTALDIAGTHGVAEVTMAAIAERMGVTRPVVYACYNGRGEVLAALLEREADVALTSLFGILPPEKTSTVEQMFVDGFRGLLTICRERPAAWRIMYAADPDPVIVAAIARGRAQVGRRMAELMRPLLERREVDDIDRVLTALTEVFLSIGEAAIRMVLDPEQGWTPEELAEIVGRAASRAFRVG</sequence>
<reference evidence="5 7" key="2">
    <citation type="journal article" date="2017" name="Int. J. Syst. Evol. Microbiol.">
        <title>Mycobacterium talmoniae sp. nov., a slowly growing mycobacterium isolated from human respiratory samples.</title>
        <authorList>
            <person name="Davidson R.M."/>
            <person name="DeGroote M.A."/>
            <person name="Marola J.L."/>
            <person name="Buss S."/>
            <person name="Jones V."/>
            <person name="McNeil M.R."/>
            <person name="Freifeld A.G."/>
            <person name="Elaine Epperson L."/>
            <person name="Hasan N.A."/>
            <person name="Jackson M."/>
            <person name="Iwen P.C."/>
            <person name="Salfinger M."/>
            <person name="Strong M."/>
        </authorList>
    </citation>
    <scope>NUCLEOTIDE SEQUENCE [LARGE SCALE GENOMIC DNA]</scope>
    <source>
        <strain evidence="5 7">ATCC BAA-2683</strain>
    </source>
</reference>
<keyword evidence="6" id="KW-1185">Reference proteome</keyword>
<evidence type="ECO:0000313" key="6">
    <source>
        <dbReference type="Proteomes" id="UP000179734"/>
    </source>
</evidence>
<dbReference type="GO" id="GO:0000976">
    <property type="term" value="F:transcription cis-regulatory region binding"/>
    <property type="evidence" value="ECO:0007669"/>
    <property type="project" value="TreeGrafter"/>
</dbReference>
<proteinExistence type="predicted"/>
<dbReference type="InterPro" id="IPR001647">
    <property type="entry name" value="HTH_TetR"/>
</dbReference>
<dbReference type="EMBL" id="MLQM01000181">
    <property type="protein sequence ID" value="OHU96076.1"/>
    <property type="molecule type" value="Genomic_DNA"/>
</dbReference>
<comment type="caution">
    <text evidence="4">The sequence shown here is derived from an EMBL/GenBank/DDBJ whole genome shotgun (WGS) entry which is preliminary data.</text>
</comment>
<protein>
    <submittedName>
        <fullName evidence="4">TetR family transcriptional regulator</fullName>
    </submittedName>
</protein>
<accession>A0A1S1N9N5</accession>
<dbReference type="PANTHER" id="PTHR30055">
    <property type="entry name" value="HTH-TYPE TRANSCRIPTIONAL REGULATOR RUTR"/>
    <property type="match status" value="1"/>
</dbReference>
<evidence type="ECO:0000256" key="1">
    <source>
        <dbReference type="ARBA" id="ARBA00023125"/>
    </source>
</evidence>
<dbReference type="InterPro" id="IPR009057">
    <property type="entry name" value="Homeodomain-like_sf"/>
</dbReference>
<dbReference type="PANTHER" id="PTHR30055:SF226">
    <property type="entry name" value="HTH-TYPE TRANSCRIPTIONAL REGULATOR PKSA"/>
    <property type="match status" value="1"/>
</dbReference>
<keyword evidence="1 2" id="KW-0238">DNA-binding</keyword>
<dbReference type="Gene3D" id="1.10.357.10">
    <property type="entry name" value="Tetracycline Repressor, domain 2"/>
    <property type="match status" value="1"/>
</dbReference>
<evidence type="ECO:0000313" key="5">
    <source>
        <dbReference type="EMBL" id="PQM46353.1"/>
    </source>
</evidence>
<evidence type="ECO:0000313" key="4">
    <source>
        <dbReference type="EMBL" id="OHU96076.1"/>
    </source>
</evidence>
<dbReference type="SUPFAM" id="SSF46689">
    <property type="entry name" value="Homeodomain-like"/>
    <property type="match status" value="1"/>
</dbReference>